<evidence type="ECO:0000259" key="8">
    <source>
        <dbReference type="SMART" id="SM00481"/>
    </source>
</evidence>
<keyword evidence="3" id="KW-0548">Nucleotidyltransferase</keyword>
<dbReference type="InterPro" id="IPR037160">
    <property type="entry name" value="DNA_Pol_thumb_sf"/>
</dbReference>
<dbReference type="Proteomes" id="UP000001383">
    <property type="component" value="Chromosome"/>
</dbReference>
<keyword evidence="5" id="KW-0239">DNA-directed DNA polymerase</keyword>
<dbReference type="Gene3D" id="3.20.20.140">
    <property type="entry name" value="Metal-dependent hydrolases"/>
    <property type="match status" value="1"/>
</dbReference>
<dbReference type="InterPro" id="IPR016195">
    <property type="entry name" value="Pol/histidinol_Pase-like"/>
</dbReference>
<dbReference type="Pfam" id="PF14716">
    <property type="entry name" value="HHH_8"/>
    <property type="match status" value="1"/>
</dbReference>
<dbReference type="InterPro" id="IPR043519">
    <property type="entry name" value="NT_sf"/>
</dbReference>
<dbReference type="InterPro" id="IPR050243">
    <property type="entry name" value="PHP_phosphatase"/>
</dbReference>
<comment type="catalytic activity">
    <reaction evidence="7">
        <text>DNA(n) + a 2'-deoxyribonucleoside 5'-triphosphate = DNA(n+1) + diphosphate</text>
        <dbReference type="Rhea" id="RHEA:22508"/>
        <dbReference type="Rhea" id="RHEA-COMP:17339"/>
        <dbReference type="Rhea" id="RHEA-COMP:17340"/>
        <dbReference type="ChEBI" id="CHEBI:33019"/>
        <dbReference type="ChEBI" id="CHEBI:61560"/>
        <dbReference type="ChEBI" id="CHEBI:173112"/>
        <dbReference type="EC" id="2.7.7.7"/>
    </reaction>
</comment>
<name>B9E762_MACCJ</name>
<evidence type="ECO:0000256" key="1">
    <source>
        <dbReference type="ARBA" id="ARBA00012417"/>
    </source>
</evidence>
<protein>
    <recommendedName>
        <fullName evidence="1">DNA-directed DNA polymerase</fullName>
        <ecNumber evidence="1">2.7.7.7</ecNumber>
    </recommendedName>
</protein>
<dbReference type="Gene3D" id="3.30.460.10">
    <property type="entry name" value="Beta Polymerase, domain 2"/>
    <property type="match status" value="1"/>
</dbReference>
<dbReference type="eggNOG" id="COG1387">
    <property type="taxonomic scope" value="Bacteria"/>
</dbReference>
<proteinExistence type="predicted"/>
<keyword evidence="2" id="KW-0808">Transferase</keyword>
<dbReference type="GO" id="GO:0003677">
    <property type="term" value="F:DNA binding"/>
    <property type="evidence" value="ECO:0007669"/>
    <property type="project" value="InterPro"/>
</dbReference>
<dbReference type="Gene3D" id="1.10.150.20">
    <property type="entry name" value="5' to 3' exonuclease, C-terminal subdomain"/>
    <property type="match status" value="1"/>
</dbReference>
<dbReference type="InterPro" id="IPR047967">
    <property type="entry name" value="PolX_PHP"/>
</dbReference>
<dbReference type="PANTHER" id="PTHR36928">
    <property type="entry name" value="PHOSPHATASE YCDX-RELATED"/>
    <property type="match status" value="1"/>
</dbReference>
<dbReference type="GO" id="GO:0003887">
    <property type="term" value="F:DNA-directed DNA polymerase activity"/>
    <property type="evidence" value="ECO:0007669"/>
    <property type="project" value="UniProtKB-KW"/>
</dbReference>
<dbReference type="KEGG" id="mcl:MCCL_1323"/>
<feature type="domain" description="Polymerase/histidinol phosphatase N-terminal" evidence="8">
    <location>
        <begin position="337"/>
        <end position="416"/>
    </location>
</feature>
<evidence type="ECO:0000256" key="6">
    <source>
        <dbReference type="ARBA" id="ARBA00023204"/>
    </source>
</evidence>
<evidence type="ECO:0000313" key="10">
    <source>
        <dbReference type="EMBL" id="BAH18030.1"/>
    </source>
</evidence>
<dbReference type="InterPro" id="IPR002008">
    <property type="entry name" value="DNA_pol_X_beta-like"/>
</dbReference>
<dbReference type="PANTHER" id="PTHR36928:SF1">
    <property type="entry name" value="PHOSPHATASE YCDX-RELATED"/>
    <property type="match status" value="1"/>
</dbReference>
<dbReference type="InterPro" id="IPR004013">
    <property type="entry name" value="PHP_dom"/>
</dbReference>
<gene>
    <name evidence="10" type="primary">rpoD</name>
    <name evidence="10" type="ordered locus">MCCL_1323</name>
</gene>
<accession>B9E762</accession>
<dbReference type="EC" id="2.7.7.7" evidence="1"/>
<dbReference type="AlphaFoldDB" id="B9E762"/>
<dbReference type="SUPFAM" id="SSF47802">
    <property type="entry name" value="DNA polymerase beta, N-terminal domain-like"/>
    <property type="match status" value="1"/>
</dbReference>
<dbReference type="InterPro" id="IPR029398">
    <property type="entry name" value="PolB_thumb"/>
</dbReference>
<dbReference type="PIRSF" id="PIRSF005047">
    <property type="entry name" value="UCP005047_YshC"/>
    <property type="match status" value="1"/>
</dbReference>
<dbReference type="STRING" id="458233.MCCL_1323"/>
<feature type="domain" description="DNA-directed DNA polymerase X" evidence="9">
    <location>
        <begin position="2"/>
        <end position="316"/>
    </location>
</feature>
<keyword evidence="4" id="KW-0227">DNA damage</keyword>
<dbReference type="InterPro" id="IPR003141">
    <property type="entry name" value="Pol/His_phosphatase_N"/>
</dbReference>
<dbReference type="InterPro" id="IPR002054">
    <property type="entry name" value="DNA-dir_DNA_pol_X"/>
</dbReference>
<reference evidence="10 11" key="1">
    <citation type="journal article" date="2009" name="J. Bacteriol.">
        <title>Complete genome sequence of Macrococcus caseolyticus strain JCSCS5402, reflecting the ancestral genome of the human-pathogenic staphylococci.</title>
        <authorList>
            <person name="Baba T."/>
            <person name="Kuwahara-Arai K."/>
            <person name="Uchiyama I."/>
            <person name="Takeuchi F."/>
            <person name="Ito T."/>
            <person name="Hiramatsu K."/>
        </authorList>
    </citation>
    <scope>NUCLEOTIDE SEQUENCE [LARGE SCALE GENOMIC DNA]</scope>
    <source>
        <strain evidence="10 11">JCSC5402</strain>
    </source>
</reference>
<dbReference type="InterPro" id="IPR010996">
    <property type="entry name" value="HHH_MUS81"/>
</dbReference>
<dbReference type="Pfam" id="PF02811">
    <property type="entry name" value="PHP"/>
    <property type="match status" value="1"/>
</dbReference>
<dbReference type="CDD" id="cd00141">
    <property type="entry name" value="NT_POLXc"/>
    <property type="match status" value="1"/>
</dbReference>
<dbReference type="EMBL" id="AP009484">
    <property type="protein sequence ID" value="BAH18030.1"/>
    <property type="molecule type" value="Genomic_DNA"/>
</dbReference>
<evidence type="ECO:0000256" key="5">
    <source>
        <dbReference type="ARBA" id="ARBA00022932"/>
    </source>
</evidence>
<dbReference type="GO" id="GO:0008270">
    <property type="term" value="F:zinc ion binding"/>
    <property type="evidence" value="ECO:0007669"/>
    <property type="project" value="TreeGrafter"/>
</dbReference>
<dbReference type="Gene3D" id="1.10.150.110">
    <property type="entry name" value="DNA polymerase beta, N-terminal domain-like"/>
    <property type="match status" value="1"/>
</dbReference>
<dbReference type="GO" id="GO:0006281">
    <property type="term" value="P:DNA repair"/>
    <property type="evidence" value="ECO:0007669"/>
    <property type="project" value="UniProtKB-KW"/>
</dbReference>
<dbReference type="Gene3D" id="3.30.210.10">
    <property type="entry name" value="DNA polymerase, thumb domain"/>
    <property type="match status" value="1"/>
</dbReference>
<keyword evidence="6" id="KW-0234">DNA repair</keyword>
<dbReference type="SUPFAM" id="SSF81301">
    <property type="entry name" value="Nucleotidyltransferase"/>
    <property type="match status" value="1"/>
</dbReference>
<dbReference type="Pfam" id="PF14520">
    <property type="entry name" value="HHH_5"/>
    <property type="match status" value="1"/>
</dbReference>
<evidence type="ECO:0000256" key="7">
    <source>
        <dbReference type="ARBA" id="ARBA00049244"/>
    </source>
</evidence>
<dbReference type="GO" id="GO:0042578">
    <property type="term" value="F:phosphoric ester hydrolase activity"/>
    <property type="evidence" value="ECO:0007669"/>
    <property type="project" value="TreeGrafter"/>
</dbReference>
<dbReference type="Pfam" id="PF14791">
    <property type="entry name" value="DNA_pol_B_thumb"/>
    <property type="match status" value="1"/>
</dbReference>
<organism evidence="10 11">
    <name type="scientific">Macrococcus caseolyticus (strain JCSC5402)</name>
    <name type="common">Macrococcoides caseolyticum</name>
    <dbReference type="NCBI Taxonomy" id="458233"/>
    <lineage>
        <taxon>Bacteria</taxon>
        <taxon>Bacillati</taxon>
        <taxon>Bacillota</taxon>
        <taxon>Bacilli</taxon>
        <taxon>Bacillales</taxon>
        <taxon>Staphylococcaceae</taxon>
        <taxon>Macrococcoides</taxon>
    </lineage>
</organism>
<dbReference type="SUPFAM" id="SSF89550">
    <property type="entry name" value="PHP domain-like"/>
    <property type="match status" value="1"/>
</dbReference>
<dbReference type="CDD" id="cd07436">
    <property type="entry name" value="PHP_PolX"/>
    <property type="match status" value="1"/>
</dbReference>
<evidence type="ECO:0000313" key="11">
    <source>
        <dbReference type="Proteomes" id="UP000001383"/>
    </source>
</evidence>
<dbReference type="HOGENOM" id="CLU_017729_1_0_9"/>
<dbReference type="eggNOG" id="COG1796">
    <property type="taxonomic scope" value="Bacteria"/>
</dbReference>
<sequence>MNITKKDYIKQLERIATLLELSAENPFKVSAYRKAAANLEVFEGDINAIADFTQLKGIGKGVAEVLEDIRAHHESSLLKSLKEQIPEGLIQMLKIRNLGAKKIVKINGALGITTVDELKAACLNNEISALAGFGKKSEENILSGIEEMLTMTERLSIYQVHQFTQMIDAALAQIDEIARFSVTGSFRRRNEFSKDIDYIVETSDRENVKVQLTKLPFIKKVELAGVEKVTVQAEREDLITTVDFRFTDSAGYAHMLQHFTGSKEHNIRIRQLAKERNEKISEYGITTDDGNLIQMQSEAEIYQHFNQTFIPPEMRQDGSEFEFKEFDEVIQPEDIRGDIHMHTTYSDGAHTLEQMIEACIAKGYEYMMITDHSKSLYVANGLSEERLLEQHARIKALDAQYPEIDIYSGVEMDILADGEMDYSNDVLAQLDYCIGAIHQSLNQSEDEIMKRLINACNNPYIRHIAHPTGRLIGRRNGYHVNMPKLIETAQKTNTILEINAHPMRLDLSSDVLKQYPDIKLVINTDAHAIDQLDLMKYGVSTAIKGYVKKEQVINTLPRKDFKSWIQNGK</sequence>
<evidence type="ECO:0000256" key="4">
    <source>
        <dbReference type="ARBA" id="ARBA00022763"/>
    </source>
</evidence>
<evidence type="ECO:0000256" key="3">
    <source>
        <dbReference type="ARBA" id="ARBA00022695"/>
    </source>
</evidence>
<evidence type="ECO:0000256" key="2">
    <source>
        <dbReference type="ARBA" id="ARBA00022679"/>
    </source>
</evidence>
<dbReference type="PRINTS" id="PR00870">
    <property type="entry name" value="DNAPOLXBETA"/>
</dbReference>
<dbReference type="InterPro" id="IPR027421">
    <property type="entry name" value="DNA_pol_lamdba_lyase_dom_sf"/>
</dbReference>
<dbReference type="InterPro" id="IPR022311">
    <property type="entry name" value="PolX-like"/>
</dbReference>
<dbReference type="SMART" id="SM00483">
    <property type="entry name" value="POLXc"/>
    <property type="match status" value="1"/>
</dbReference>
<dbReference type="SMART" id="SM00481">
    <property type="entry name" value="POLIIIAc"/>
    <property type="match status" value="1"/>
</dbReference>
<evidence type="ECO:0000259" key="9">
    <source>
        <dbReference type="SMART" id="SM00483"/>
    </source>
</evidence>
<dbReference type="NCBIfam" id="NF006375">
    <property type="entry name" value="PRK08609.1"/>
    <property type="match status" value="1"/>
</dbReference>
<dbReference type="GO" id="GO:0005829">
    <property type="term" value="C:cytosol"/>
    <property type="evidence" value="ECO:0007669"/>
    <property type="project" value="TreeGrafter"/>
</dbReference>